<dbReference type="PANTHER" id="PTHR11895:SF7">
    <property type="entry name" value="GLUTAMYL-TRNA(GLN) AMIDOTRANSFERASE SUBUNIT A, MITOCHONDRIAL"/>
    <property type="match status" value="1"/>
</dbReference>
<dbReference type="PANTHER" id="PTHR11895">
    <property type="entry name" value="TRANSAMIDASE"/>
    <property type="match status" value="1"/>
</dbReference>
<dbReference type="InterPro" id="IPR002347">
    <property type="entry name" value="SDR_fam"/>
</dbReference>
<gene>
    <name evidence="3" type="ORF">FEQUK3_LOCUS3970</name>
</gene>
<protein>
    <recommendedName>
        <fullName evidence="2">Amidase domain-containing protein</fullName>
    </recommendedName>
</protein>
<keyword evidence="1" id="KW-0521">NADP</keyword>
<dbReference type="PROSITE" id="PS00061">
    <property type="entry name" value="ADH_SHORT"/>
    <property type="match status" value="1"/>
</dbReference>
<dbReference type="Pfam" id="PF00106">
    <property type="entry name" value="adh_short"/>
    <property type="match status" value="1"/>
</dbReference>
<proteinExistence type="predicted"/>
<accession>A0A8J2INN5</accession>
<evidence type="ECO:0000256" key="1">
    <source>
        <dbReference type="ARBA" id="ARBA00022857"/>
    </source>
</evidence>
<dbReference type="FunFam" id="3.40.50.720:FF:000084">
    <property type="entry name" value="Short-chain dehydrogenase reductase"/>
    <property type="match status" value="1"/>
</dbReference>
<evidence type="ECO:0000313" key="3">
    <source>
        <dbReference type="EMBL" id="CAG7558256.1"/>
    </source>
</evidence>
<dbReference type="InterPro" id="IPR000120">
    <property type="entry name" value="Amidase"/>
</dbReference>
<organism evidence="3 4">
    <name type="scientific">Fusarium equiseti</name>
    <name type="common">Fusarium scirpi</name>
    <dbReference type="NCBI Taxonomy" id="61235"/>
    <lineage>
        <taxon>Eukaryota</taxon>
        <taxon>Fungi</taxon>
        <taxon>Dikarya</taxon>
        <taxon>Ascomycota</taxon>
        <taxon>Pezizomycotina</taxon>
        <taxon>Sordariomycetes</taxon>
        <taxon>Hypocreomycetidae</taxon>
        <taxon>Hypocreales</taxon>
        <taxon>Nectriaceae</taxon>
        <taxon>Fusarium</taxon>
        <taxon>Fusarium incarnatum-equiseti species complex</taxon>
    </lineage>
</organism>
<dbReference type="Pfam" id="PF01425">
    <property type="entry name" value="Amidase"/>
    <property type="match status" value="1"/>
</dbReference>
<dbReference type="CDD" id="cd05233">
    <property type="entry name" value="SDR_c"/>
    <property type="match status" value="1"/>
</dbReference>
<dbReference type="EMBL" id="CAJSTJ010000123">
    <property type="protein sequence ID" value="CAG7558256.1"/>
    <property type="molecule type" value="Genomic_DNA"/>
</dbReference>
<evidence type="ECO:0000259" key="2">
    <source>
        <dbReference type="Pfam" id="PF01425"/>
    </source>
</evidence>
<dbReference type="AlphaFoldDB" id="A0A8J2INN5"/>
<evidence type="ECO:0000313" key="4">
    <source>
        <dbReference type="Proteomes" id="UP000693738"/>
    </source>
</evidence>
<reference evidence="3" key="1">
    <citation type="submission" date="2021-05" db="EMBL/GenBank/DDBJ databases">
        <authorList>
            <person name="Khan N."/>
        </authorList>
    </citation>
    <scope>NUCLEOTIDE SEQUENCE</scope>
</reference>
<comment type="caution">
    <text evidence="3">The sequence shown here is derived from an EMBL/GenBank/DDBJ whole genome shotgun (WGS) entry which is preliminary data.</text>
</comment>
<feature type="domain" description="Amidase" evidence="2">
    <location>
        <begin position="277"/>
        <end position="665"/>
    </location>
</feature>
<dbReference type="GO" id="GO:0003824">
    <property type="term" value="F:catalytic activity"/>
    <property type="evidence" value="ECO:0007669"/>
    <property type="project" value="InterPro"/>
</dbReference>
<dbReference type="InterPro" id="IPR023631">
    <property type="entry name" value="Amidase_dom"/>
</dbReference>
<sequence length="687" mass="75083">MPSAHAIYPSLRGKTVLITGGAEGIGAATVELFTLQGSQVIFLDIAEESAQKTIDRAVARAKDSNTEAKSPIFYKCSVADLPELQETVKNVQEKHGAIHVLVNNAAAAGNRARLVTENVTGDDWDFNVNTNLRHVFFLTQAVIPAMREAQSGSIINLGSITWRIPAQGTPVYGACKAAIMGLTRVQSKEFGKYNIRINSVMPGAIATQRQRDEVLTPEYREEVMRGQSLQRDLEPEEVAKAKKMDKEIDTVPWSWSAAEALQKLQSRELTVEQYAASLLVRIKQRDDDVKAWAYLNPEAVLEQARALDKVPFEQRGPLHGLPVGIKDIILTKDMPTEYGSKIYKNDHPEIDAGSVMVLRHAGCLIFGKTTTTEFAFSFIGPATRNAHSLNHTPGGSSAGSAAAVADFQIPIALGSQTKGSIVRPAAFNGVYGFKPTWQSITREGQKFCSPSVDTIGFFARSVADFELLADAFALHDSEDSSFSEVKGSKFAVCKPVNWDMAGEGTIAAMKKAIELLRTHGAQVEELDLGPDFEKVVEWHNLIVKLEGATSLVPEYLQAKEQMDPALAKGVEERRRISRKAQLEAYDGLAALRPRFDKLAEEYVAVVAPSVLDEAPQGLGNTGDPVFASSWTGLHVPVVNIPGFRGKSMPIGVSLVAARLRDRHLLKVCEAVGSIFEKEGGWDREWFK</sequence>
<name>A0A8J2INN5_FUSEQ</name>
<dbReference type="InterPro" id="IPR020904">
    <property type="entry name" value="Sc_DH/Rdtase_CS"/>
</dbReference>
<dbReference type="Proteomes" id="UP000693738">
    <property type="component" value="Unassembled WGS sequence"/>
</dbReference>